<accession>A0A0A2EBN0</accession>
<keyword evidence="2" id="KW-0479">Metal-binding</keyword>
<evidence type="ECO:0000256" key="1">
    <source>
        <dbReference type="PIRSR" id="PIRSR033579-1"/>
    </source>
</evidence>
<dbReference type="EMBL" id="JRFA01000009">
    <property type="protein sequence ID" value="KGN74845.1"/>
    <property type="molecule type" value="Genomic_DNA"/>
</dbReference>
<evidence type="ECO:0000313" key="4">
    <source>
        <dbReference type="Proteomes" id="UP000030103"/>
    </source>
</evidence>
<dbReference type="GO" id="GO:0019251">
    <property type="term" value="P:anaerobic cobalamin biosynthetic process"/>
    <property type="evidence" value="ECO:0007669"/>
    <property type="project" value="InterPro"/>
</dbReference>
<dbReference type="AlphaFoldDB" id="A0A0A2EBN0"/>
<feature type="active site" description="Proton acceptor" evidence="1">
    <location>
        <position position="164"/>
    </location>
</feature>
<dbReference type="Pfam" id="PF06180">
    <property type="entry name" value="CbiK"/>
    <property type="match status" value="1"/>
</dbReference>
<dbReference type="STRING" id="28115.HQ47_02710"/>
<dbReference type="GO" id="GO:0046872">
    <property type="term" value="F:metal ion binding"/>
    <property type="evidence" value="ECO:0007669"/>
    <property type="project" value="UniProtKB-KW"/>
</dbReference>
<comment type="caution">
    <text evidence="3">The sequence shown here is derived from an EMBL/GenBank/DDBJ whole genome shotgun (WGS) entry which is preliminary data.</text>
</comment>
<keyword evidence="2" id="KW-0170">Cobalt</keyword>
<dbReference type="Proteomes" id="UP000030103">
    <property type="component" value="Unassembled WGS sequence"/>
</dbReference>
<gene>
    <name evidence="3" type="ORF">HQ47_02710</name>
</gene>
<name>A0A0A2EBN0_9PORP</name>
<sequence length="297" mass="34038">MTDYAVITDPSKLRKEHDEVLLLVTFGSTHEEPHQTFAKIRQTFREAFPDTDIYMAFTSRICMKRWAEKTGQQYYAPDEWLKAIGQAGYKRVLIQSLHVIPGLEYSFITKKYIPAFQQKHPGVQIILGEPLLWNDKDVVRVGNALFNIFRNRLEQGEALVLMGHGNNTDAYPDANNKYIQLNQYLQTLNPRIVIGTVDFKSMLFDFVVKSLERTCEKGCVINLSPLMSVAGDHAKNDMAGAYDAEEPMEEQSWKVQLDAMGYRIDPETNCHLKGLADFPEIRAIWVNHLKEKINPIV</sequence>
<dbReference type="SUPFAM" id="SSF53800">
    <property type="entry name" value="Chelatase"/>
    <property type="match status" value="1"/>
</dbReference>
<dbReference type="GO" id="GO:0016852">
    <property type="term" value="F:sirohydrochlorin cobaltochelatase activity"/>
    <property type="evidence" value="ECO:0007669"/>
    <property type="project" value="InterPro"/>
</dbReference>
<feature type="binding site" evidence="2">
    <location>
        <position position="233"/>
    </location>
    <ligand>
        <name>Co(2+)</name>
        <dbReference type="ChEBI" id="CHEBI:48828"/>
    </ligand>
</feature>
<evidence type="ECO:0000313" key="3">
    <source>
        <dbReference type="EMBL" id="KGN74845.1"/>
    </source>
</evidence>
<reference evidence="3 4" key="1">
    <citation type="submission" date="2014-09" db="EMBL/GenBank/DDBJ databases">
        <title>Draft Genome Sequence of Porphyromonas macacae COT-192_OH2859.</title>
        <authorList>
            <person name="Wallis C."/>
            <person name="Deusch O."/>
            <person name="O'Flynn C."/>
            <person name="Davis I."/>
            <person name="Horsfall A."/>
            <person name="Kirkwood N."/>
            <person name="Harris S."/>
            <person name="Eisen J.A."/>
            <person name="Coil D.A."/>
            <person name="Darling A.E."/>
            <person name="Jospin G."/>
            <person name="Alexiev A."/>
        </authorList>
    </citation>
    <scope>NUCLEOTIDE SEQUENCE [LARGE SCALE GENOMIC DNA]</scope>
    <source>
        <strain evidence="4">COT-192 OH2859</strain>
    </source>
</reference>
<organism evidence="3 4">
    <name type="scientific">Porphyromonas macacae</name>
    <dbReference type="NCBI Taxonomy" id="28115"/>
    <lineage>
        <taxon>Bacteria</taxon>
        <taxon>Pseudomonadati</taxon>
        <taxon>Bacteroidota</taxon>
        <taxon>Bacteroidia</taxon>
        <taxon>Bacteroidales</taxon>
        <taxon>Porphyromonadaceae</taxon>
        <taxon>Porphyromonas</taxon>
    </lineage>
</organism>
<dbReference type="PIRSF" id="PIRSF033579">
    <property type="entry name" value="Anaer_Co_chel"/>
    <property type="match status" value="1"/>
</dbReference>
<keyword evidence="4" id="KW-1185">Reference proteome</keyword>
<dbReference type="Gene3D" id="3.40.50.1400">
    <property type="match status" value="2"/>
</dbReference>
<feature type="binding site" evidence="2">
    <location>
        <position position="164"/>
    </location>
    <ligand>
        <name>Co(2+)</name>
        <dbReference type="ChEBI" id="CHEBI:48828"/>
    </ligand>
</feature>
<evidence type="ECO:0000256" key="2">
    <source>
        <dbReference type="PIRSR" id="PIRSR033579-3"/>
    </source>
</evidence>
<proteinExistence type="predicted"/>
<dbReference type="InterPro" id="IPR010388">
    <property type="entry name" value="Anaerobic_Co-chelatase"/>
</dbReference>
<dbReference type="eggNOG" id="COG4822">
    <property type="taxonomic scope" value="Bacteria"/>
</dbReference>
<dbReference type="OrthoDB" id="9770331at2"/>
<dbReference type="RefSeq" id="WP_036873143.1">
    <property type="nucleotide sequence ID" value="NZ_JBGYTE010000005.1"/>
</dbReference>
<protein>
    <submittedName>
        <fullName evidence="3">Cobalamin biosynthesis protein CbiK</fullName>
    </submittedName>
</protein>